<keyword evidence="8 9" id="KW-0807">Transducer</keyword>
<dbReference type="InterPro" id="IPR050569">
    <property type="entry name" value="TAAR"/>
</dbReference>
<protein>
    <recommendedName>
        <fullName evidence="11">G-protein coupled receptors family 1 profile domain-containing protein</fullName>
    </recommendedName>
</protein>
<evidence type="ECO:0000256" key="9">
    <source>
        <dbReference type="RuleBase" id="RU000688"/>
    </source>
</evidence>
<keyword evidence="4 10" id="KW-1133">Transmembrane helix</keyword>
<dbReference type="SUPFAM" id="SSF81321">
    <property type="entry name" value="Family A G protein-coupled receptor-like"/>
    <property type="match status" value="1"/>
</dbReference>
<feature type="transmembrane region" description="Helical" evidence="10">
    <location>
        <begin position="198"/>
        <end position="218"/>
    </location>
</feature>
<gene>
    <name evidence="12" type="ORF">JD844_000637</name>
</gene>
<keyword evidence="2" id="KW-1003">Cell membrane</keyword>
<sequence length="434" mass="48085">MPGMERERGFMGRSGHLWGQPSWEDVTQTGRTVWRPEKGPQVDANPPWLWALCPRGNALRYQCGSWMVKVSLVCALGLLVVVGNGAVIAVVASSVSGWSHTSRLVLLSLAAADAALALFVVPLNLYRSLALGPVAEERASEEEDEEDKEGSSYCHAVAFVNSSIFSTSLYSLAGVSLERYVAVFFPLHYSHLLSRRRVALLIAAAWLLPVLLLAPMAVPGPSAVLRVRFSAAALLCEPDYASNKAYSLLIAGTVFCPAAGLITFANLRLWLVARSQRRRRKGTATFAGPKKLCSFQLDAAARVLLPVIIAFYLCWAPCISTILYNSFTRKRVHEWVEFVALWLPIGSGFLNCFVYFWVNRNFRRKLQKIRRTLCHPCHKSQPEQWPYCLPTISAAAVEGDGKRRRPSLFPGCSRIVSSSRSLRCFRQDGSPPNL</sequence>
<feature type="domain" description="G-protein coupled receptors family 1 profile" evidence="11">
    <location>
        <begin position="83"/>
        <end position="355"/>
    </location>
</feature>
<feature type="transmembrane region" description="Helical" evidence="10">
    <location>
        <begin position="70"/>
        <end position="92"/>
    </location>
</feature>
<organism evidence="12 13">
    <name type="scientific">Phrynosoma platyrhinos</name>
    <name type="common">Desert horned lizard</name>
    <dbReference type="NCBI Taxonomy" id="52577"/>
    <lineage>
        <taxon>Eukaryota</taxon>
        <taxon>Metazoa</taxon>
        <taxon>Chordata</taxon>
        <taxon>Craniata</taxon>
        <taxon>Vertebrata</taxon>
        <taxon>Euteleostomi</taxon>
        <taxon>Lepidosauria</taxon>
        <taxon>Squamata</taxon>
        <taxon>Bifurcata</taxon>
        <taxon>Unidentata</taxon>
        <taxon>Episquamata</taxon>
        <taxon>Toxicofera</taxon>
        <taxon>Iguania</taxon>
        <taxon>Phrynosomatidae</taxon>
        <taxon>Phrynosomatinae</taxon>
        <taxon>Phrynosoma</taxon>
    </lineage>
</organism>
<dbReference type="PROSITE" id="PS50262">
    <property type="entry name" value="G_PROTEIN_RECEP_F1_2"/>
    <property type="match status" value="1"/>
</dbReference>
<feature type="transmembrane region" description="Helical" evidence="10">
    <location>
        <begin position="339"/>
        <end position="358"/>
    </location>
</feature>
<keyword evidence="6 10" id="KW-0472">Membrane</keyword>
<evidence type="ECO:0000256" key="5">
    <source>
        <dbReference type="ARBA" id="ARBA00023040"/>
    </source>
</evidence>
<name>A0ABQ7SQU6_PHRPL</name>
<evidence type="ECO:0000256" key="1">
    <source>
        <dbReference type="ARBA" id="ARBA00004651"/>
    </source>
</evidence>
<evidence type="ECO:0000256" key="3">
    <source>
        <dbReference type="ARBA" id="ARBA00022692"/>
    </source>
</evidence>
<evidence type="ECO:0000313" key="13">
    <source>
        <dbReference type="Proteomes" id="UP000826234"/>
    </source>
</evidence>
<evidence type="ECO:0000256" key="7">
    <source>
        <dbReference type="ARBA" id="ARBA00023170"/>
    </source>
</evidence>
<comment type="caution">
    <text evidence="12">The sequence shown here is derived from an EMBL/GenBank/DDBJ whole genome shotgun (WGS) entry which is preliminary data.</text>
</comment>
<keyword evidence="5 9" id="KW-0297">G-protein coupled receptor</keyword>
<keyword evidence="3 9" id="KW-0812">Transmembrane</keyword>
<dbReference type="Pfam" id="PF00001">
    <property type="entry name" value="7tm_1"/>
    <property type="match status" value="1"/>
</dbReference>
<dbReference type="PRINTS" id="PR00237">
    <property type="entry name" value="GPCRRHODOPSN"/>
</dbReference>
<dbReference type="CDD" id="cd00637">
    <property type="entry name" value="7tm_classA_rhodopsin-like"/>
    <property type="match status" value="1"/>
</dbReference>
<evidence type="ECO:0000256" key="4">
    <source>
        <dbReference type="ARBA" id="ARBA00022989"/>
    </source>
</evidence>
<comment type="subcellular location">
    <subcellularLocation>
        <location evidence="1">Cell membrane</location>
        <topology evidence="1">Multi-pass membrane protein</topology>
    </subcellularLocation>
</comment>
<feature type="transmembrane region" description="Helical" evidence="10">
    <location>
        <begin position="104"/>
        <end position="126"/>
    </location>
</feature>
<dbReference type="Gene3D" id="1.20.1070.10">
    <property type="entry name" value="Rhodopsin 7-helix transmembrane proteins"/>
    <property type="match status" value="1"/>
</dbReference>
<dbReference type="EMBL" id="JAIPUX010003776">
    <property type="protein sequence ID" value="KAH0619705.1"/>
    <property type="molecule type" value="Genomic_DNA"/>
</dbReference>
<evidence type="ECO:0000259" key="11">
    <source>
        <dbReference type="PROSITE" id="PS50262"/>
    </source>
</evidence>
<evidence type="ECO:0000256" key="10">
    <source>
        <dbReference type="SAM" id="Phobius"/>
    </source>
</evidence>
<keyword evidence="13" id="KW-1185">Reference proteome</keyword>
<keyword evidence="7 9" id="KW-0675">Receptor</keyword>
<evidence type="ECO:0000256" key="8">
    <source>
        <dbReference type="ARBA" id="ARBA00023224"/>
    </source>
</evidence>
<evidence type="ECO:0000313" key="12">
    <source>
        <dbReference type="EMBL" id="KAH0619705.1"/>
    </source>
</evidence>
<proteinExistence type="inferred from homology"/>
<dbReference type="PANTHER" id="PTHR24249:SF387">
    <property type="entry name" value="HISTAMINE H2 RECEPTOR"/>
    <property type="match status" value="1"/>
</dbReference>
<dbReference type="InterPro" id="IPR017452">
    <property type="entry name" value="GPCR_Rhodpsn_7TM"/>
</dbReference>
<evidence type="ECO:0000256" key="2">
    <source>
        <dbReference type="ARBA" id="ARBA00022475"/>
    </source>
</evidence>
<feature type="transmembrane region" description="Helical" evidence="10">
    <location>
        <begin position="248"/>
        <end position="271"/>
    </location>
</feature>
<evidence type="ECO:0000256" key="6">
    <source>
        <dbReference type="ARBA" id="ARBA00023136"/>
    </source>
</evidence>
<dbReference type="PROSITE" id="PS00237">
    <property type="entry name" value="G_PROTEIN_RECEP_F1_1"/>
    <property type="match status" value="1"/>
</dbReference>
<dbReference type="Proteomes" id="UP000826234">
    <property type="component" value="Unassembled WGS sequence"/>
</dbReference>
<reference evidence="12 13" key="1">
    <citation type="journal article" date="2022" name="Gigascience">
        <title>A chromosome-level genome assembly and annotation of the desert horned lizard, Phrynosoma platyrhinos, provides insight into chromosomal rearrangements among reptiles.</title>
        <authorList>
            <person name="Koochekian N."/>
            <person name="Ascanio A."/>
            <person name="Farleigh K."/>
            <person name="Card D.C."/>
            <person name="Schield D.R."/>
            <person name="Castoe T.A."/>
            <person name="Jezkova T."/>
        </authorList>
    </citation>
    <scope>NUCLEOTIDE SEQUENCE [LARGE SCALE GENOMIC DNA]</scope>
    <source>
        <strain evidence="12">NK-2021</strain>
    </source>
</reference>
<feature type="transmembrane region" description="Helical" evidence="10">
    <location>
        <begin position="303"/>
        <end position="327"/>
    </location>
</feature>
<dbReference type="PANTHER" id="PTHR24249">
    <property type="entry name" value="HISTAMINE RECEPTOR-RELATED G-PROTEIN COUPLED RECEPTOR"/>
    <property type="match status" value="1"/>
</dbReference>
<accession>A0ABQ7SQU6</accession>
<comment type="similarity">
    <text evidence="9">Belongs to the G-protein coupled receptor 1 family.</text>
</comment>
<dbReference type="InterPro" id="IPR000276">
    <property type="entry name" value="GPCR_Rhodpsn"/>
</dbReference>